<keyword evidence="2" id="KW-1185">Reference proteome</keyword>
<name>A0ACB9XIG8_CHAAC</name>
<comment type="caution">
    <text evidence="1">The sequence shown here is derived from an EMBL/GenBank/DDBJ whole genome shotgun (WGS) entry which is preliminary data.</text>
</comment>
<proteinExistence type="predicted"/>
<protein>
    <submittedName>
        <fullName evidence="1">Uncharacterized protein</fullName>
    </submittedName>
</protein>
<accession>A0ACB9XIG8</accession>
<feature type="non-terminal residue" evidence="1">
    <location>
        <position position="167"/>
    </location>
</feature>
<dbReference type="Proteomes" id="UP001057452">
    <property type="component" value="Chromosome 6"/>
</dbReference>
<gene>
    <name evidence="1" type="ORF">KUCAC02_021861</name>
</gene>
<evidence type="ECO:0000313" key="2">
    <source>
        <dbReference type="Proteomes" id="UP001057452"/>
    </source>
</evidence>
<dbReference type="EMBL" id="CM043790">
    <property type="protein sequence ID" value="KAI4826220.1"/>
    <property type="molecule type" value="Genomic_DNA"/>
</dbReference>
<sequence length="167" mass="18052">HLRWHHTTRLIPFPATLPGRACWDDAAITPSCHIHTGPLPLRHSPRFAEWSRSMRAFMSSGPCHGFSDEFISQAGVQGMFNLAQGSNHLTEVEEGGNCKGCGYCLSVLAFKVSAHIVADKEGAATGNVGEATLKVQFYKQPLHKVAPSDVAQPSVVELAWFNAAGTN</sequence>
<feature type="non-terminal residue" evidence="1">
    <location>
        <position position="1"/>
    </location>
</feature>
<organism evidence="1 2">
    <name type="scientific">Chaenocephalus aceratus</name>
    <name type="common">Blackfin icefish</name>
    <name type="synonym">Chaenichthys aceratus</name>
    <dbReference type="NCBI Taxonomy" id="36190"/>
    <lineage>
        <taxon>Eukaryota</taxon>
        <taxon>Metazoa</taxon>
        <taxon>Chordata</taxon>
        <taxon>Craniata</taxon>
        <taxon>Vertebrata</taxon>
        <taxon>Euteleostomi</taxon>
        <taxon>Actinopterygii</taxon>
        <taxon>Neopterygii</taxon>
        <taxon>Teleostei</taxon>
        <taxon>Neoteleostei</taxon>
        <taxon>Acanthomorphata</taxon>
        <taxon>Eupercaria</taxon>
        <taxon>Perciformes</taxon>
        <taxon>Notothenioidei</taxon>
        <taxon>Channichthyidae</taxon>
        <taxon>Chaenocephalus</taxon>
    </lineage>
</organism>
<evidence type="ECO:0000313" key="1">
    <source>
        <dbReference type="EMBL" id="KAI4826220.1"/>
    </source>
</evidence>
<reference evidence="1" key="1">
    <citation type="submission" date="2022-05" db="EMBL/GenBank/DDBJ databases">
        <title>Chromosome-level genome of Chaenocephalus aceratus.</title>
        <authorList>
            <person name="Park H."/>
        </authorList>
    </citation>
    <scope>NUCLEOTIDE SEQUENCE</scope>
    <source>
        <strain evidence="1">KU_202001</strain>
    </source>
</reference>